<sequence>MAEASCAQHTSLARRGISPVGTAPMLRMRMLALLLAVALPSSMAACADPFTYTYNKIKYDNAEESGRSYTLYDIYPGGCLWNFTTAKAICEQDGLQLAPHGEAQSLAVLRELCAKNRYTCWMDGVPADPSADLCYLMSQEGDVHLQGCDQPVRFVCRDQQAACSDPFTYTYNKIQYDNSEEGGRIYTLYDIYPGGCLWNFTTAKAICEQDGLELAPHGEAQSLAVLRELCAKNRYTCWMDGVPADPSSDLCYLMSQEGDVHLQGCDQPVRFVCRQRAAAGRAAARGVAVPTEGVLSLSSHDYDYRLYTVDAAVRMSYHGAVEFCQELGAGWDLVPYWDDSSNAYAAVLQLCSDLQFTCWLKRKDDSRTGSSGPMLCPLMAADGGLQMQGCEQDVRFVCRKAQRAT</sequence>
<dbReference type="Proteomes" id="UP000001058">
    <property type="component" value="Unassembled WGS sequence"/>
</dbReference>
<reference evidence="2 3" key="1">
    <citation type="journal article" date="2010" name="Science">
        <title>Genomic analysis of organismal complexity in the multicellular green alga Volvox carteri.</title>
        <authorList>
            <person name="Prochnik S.E."/>
            <person name="Umen J."/>
            <person name="Nedelcu A.M."/>
            <person name="Hallmann A."/>
            <person name="Miller S.M."/>
            <person name="Nishii I."/>
            <person name="Ferris P."/>
            <person name="Kuo A."/>
            <person name="Mitros T."/>
            <person name="Fritz-Laylin L.K."/>
            <person name="Hellsten U."/>
            <person name="Chapman J."/>
            <person name="Simakov O."/>
            <person name="Rensing S.A."/>
            <person name="Terry A."/>
            <person name="Pangilinan J."/>
            <person name="Kapitonov V."/>
            <person name="Jurka J."/>
            <person name="Salamov A."/>
            <person name="Shapiro H."/>
            <person name="Schmutz J."/>
            <person name="Grimwood J."/>
            <person name="Lindquist E."/>
            <person name="Lucas S."/>
            <person name="Grigoriev I.V."/>
            <person name="Schmitt R."/>
            <person name="Kirk D."/>
            <person name="Rokhsar D.S."/>
        </authorList>
    </citation>
    <scope>NUCLEOTIDE SEQUENCE [LARGE SCALE GENOMIC DNA]</scope>
    <source>
        <strain evidence="3">f. Nagariensis / Eve</strain>
    </source>
</reference>
<dbReference type="AlphaFoldDB" id="D8U383"/>
<gene>
    <name evidence="2" type="ORF">VOLCADRAFT_93851</name>
</gene>
<proteinExistence type="predicted"/>
<evidence type="ECO:0000313" key="2">
    <source>
        <dbReference type="EMBL" id="EFJ45781.1"/>
    </source>
</evidence>
<evidence type="ECO:0000313" key="3">
    <source>
        <dbReference type="Proteomes" id="UP000001058"/>
    </source>
</evidence>
<keyword evidence="3" id="KW-1185">Reference proteome</keyword>
<dbReference type="SUPFAM" id="SSF56436">
    <property type="entry name" value="C-type lectin-like"/>
    <property type="match status" value="2"/>
</dbReference>
<evidence type="ECO:0000256" key="1">
    <source>
        <dbReference type="SAM" id="SignalP"/>
    </source>
</evidence>
<dbReference type="InParanoid" id="D8U383"/>
<dbReference type="EMBL" id="GL378355">
    <property type="protein sequence ID" value="EFJ45781.1"/>
    <property type="molecule type" value="Genomic_DNA"/>
</dbReference>
<dbReference type="GeneID" id="9622189"/>
<keyword evidence="1" id="KW-0732">Signal</keyword>
<dbReference type="InterPro" id="IPR016187">
    <property type="entry name" value="CTDL_fold"/>
</dbReference>
<protein>
    <recommendedName>
        <fullName evidence="4">C-type lectin domain-containing protein</fullName>
    </recommendedName>
</protein>
<name>D8U383_VOLCA</name>
<organism evidence="3">
    <name type="scientific">Volvox carteri f. nagariensis</name>
    <dbReference type="NCBI Taxonomy" id="3068"/>
    <lineage>
        <taxon>Eukaryota</taxon>
        <taxon>Viridiplantae</taxon>
        <taxon>Chlorophyta</taxon>
        <taxon>core chlorophytes</taxon>
        <taxon>Chlorophyceae</taxon>
        <taxon>CS clade</taxon>
        <taxon>Chlamydomonadales</taxon>
        <taxon>Volvocaceae</taxon>
        <taxon>Volvox</taxon>
    </lineage>
</organism>
<dbReference type="KEGG" id="vcn:VOLCADRAFT_93851"/>
<feature type="signal peptide" evidence="1">
    <location>
        <begin position="1"/>
        <end position="44"/>
    </location>
</feature>
<accession>D8U383</accession>
<dbReference type="RefSeq" id="XP_002953182.1">
    <property type="nucleotide sequence ID" value="XM_002953136.1"/>
</dbReference>
<evidence type="ECO:0008006" key="4">
    <source>
        <dbReference type="Google" id="ProtNLM"/>
    </source>
</evidence>
<feature type="chain" id="PRO_5003124122" description="C-type lectin domain-containing protein" evidence="1">
    <location>
        <begin position="45"/>
        <end position="405"/>
    </location>
</feature>
<dbReference type="OrthoDB" id="538111at2759"/>